<evidence type="ECO:0000313" key="3">
    <source>
        <dbReference type="Proteomes" id="UP001054857"/>
    </source>
</evidence>
<evidence type="ECO:0000313" key="2">
    <source>
        <dbReference type="EMBL" id="GFR52946.1"/>
    </source>
</evidence>
<feature type="compositionally biased region" description="Gly residues" evidence="1">
    <location>
        <begin position="380"/>
        <end position="394"/>
    </location>
</feature>
<comment type="caution">
    <text evidence="2">The sequence shown here is derived from an EMBL/GenBank/DDBJ whole genome shotgun (WGS) entry which is preliminary data.</text>
</comment>
<organism evidence="2 3">
    <name type="scientific">Astrephomene gubernaculifera</name>
    <dbReference type="NCBI Taxonomy" id="47775"/>
    <lineage>
        <taxon>Eukaryota</taxon>
        <taxon>Viridiplantae</taxon>
        <taxon>Chlorophyta</taxon>
        <taxon>core chlorophytes</taxon>
        <taxon>Chlorophyceae</taxon>
        <taxon>CS clade</taxon>
        <taxon>Chlamydomonadales</taxon>
        <taxon>Astrephomenaceae</taxon>
        <taxon>Astrephomene</taxon>
    </lineage>
</organism>
<sequence length="634" mass="66403">MEYNVTGKRKQTTPLSILNRLLGVFQYNKDSGIMTPVKLQDLATVDASQCFLPLANVAGKDYVFDFAERSEPTEKKHTVLIFLRVDGRMLLRVEHKNFKDFTRLAKPVNHGYLTVSNHTVEKLKEHSVIGMLSLPTLSVLQPGKTEKHRPILKEALDYLHNVFPSVDDGIKLDKLQDLIIEEEEDKVEEEKEQEEEEPSQNLHVKSTMPQAGLCGAKRVRCQSNTMSAPCSSTVLFNSGEPVNPASAGGVSMVGPPDVPQLRFLMLEPAVLPLPMLVSNAPGSGSSGTAASAGGATAVSSGVSACGASSGADTSKSGKTQACLLMVPRMAHTLGGGSNINPDAELSGSAAVGISGDISNTNPAPQPVLTSGCSFRNYGGSEAGGSGGGSGGGSDSNGNKVAVQQEEEELQQQEMQQEEGVLQQQVQQEEKVLQQQHIVLTTVPTLVPTSPQAPTHSINLAPHQHGSGDSGGSRGNIGRGGAAPGVIPGDTLGISACRSWAPPQLGGGSTNLAPQQQGSMARMAGGDGRSSNTGSSGGGSGGNIGSREAGSGGSGGNTEGVGYFKSLILKELGASTEGQQVLEMSLQQIFEVEEATPSESADILKMMRAAPDMTLKQLIMCWPLPEEEEEEGVQD</sequence>
<proteinExistence type="predicted"/>
<feature type="region of interest" description="Disordered" evidence="1">
    <location>
        <begin position="446"/>
        <end position="556"/>
    </location>
</feature>
<name>A0AAD3E3B2_9CHLO</name>
<feature type="compositionally biased region" description="Gly residues" evidence="1">
    <location>
        <begin position="534"/>
        <end position="556"/>
    </location>
</feature>
<protein>
    <submittedName>
        <fullName evidence="2">Uncharacterized protein</fullName>
    </submittedName>
</protein>
<accession>A0AAD3E3B2</accession>
<feature type="compositionally biased region" description="Gly residues" evidence="1">
    <location>
        <begin position="467"/>
        <end position="482"/>
    </location>
</feature>
<reference evidence="2 3" key="1">
    <citation type="journal article" date="2021" name="Sci. Rep.">
        <title>Genome sequencing of the multicellular alga Astrephomene provides insights into convergent evolution of germ-soma differentiation.</title>
        <authorList>
            <person name="Yamashita S."/>
            <person name="Yamamoto K."/>
            <person name="Matsuzaki R."/>
            <person name="Suzuki S."/>
            <person name="Yamaguchi H."/>
            <person name="Hirooka S."/>
            <person name="Minakuchi Y."/>
            <person name="Miyagishima S."/>
            <person name="Kawachi M."/>
            <person name="Toyoda A."/>
            <person name="Nozaki H."/>
        </authorList>
    </citation>
    <scope>NUCLEOTIDE SEQUENCE [LARGE SCALE GENOMIC DNA]</scope>
    <source>
        <strain evidence="2 3">NIES-4017</strain>
    </source>
</reference>
<feature type="region of interest" description="Disordered" evidence="1">
    <location>
        <begin position="379"/>
        <end position="416"/>
    </location>
</feature>
<dbReference type="AlphaFoldDB" id="A0AAD3E3B2"/>
<keyword evidence="3" id="KW-1185">Reference proteome</keyword>
<dbReference type="Proteomes" id="UP001054857">
    <property type="component" value="Unassembled WGS sequence"/>
</dbReference>
<dbReference type="EMBL" id="BMAR01000077">
    <property type="protein sequence ID" value="GFR52946.1"/>
    <property type="molecule type" value="Genomic_DNA"/>
</dbReference>
<gene>
    <name evidence="2" type="ORF">Agub_g15608</name>
</gene>
<feature type="compositionally biased region" description="Polar residues" evidence="1">
    <location>
        <begin position="509"/>
        <end position="518"/>
    </location>
</feature>
<evidence type="ECO:0000256" key="1">
    <source>
        <dbReference type="SAM" id="MobiDB-lite"/>
    </source>
</evidence>